<keyword evidence="5 6" id="KW-0472">Membrane</keyword>
<dbReference type="AlphaFoldDB" id="A0A117LZN2"/>
<evidence type="ECO:0000256" key="3">
    <source>
        <dbReference type="ARBA" id="ARBA00022692"/>
    </source>
</evidence>
<feature type="transmembrane region" description="Helical" evidence="6">
    <location>
        <begin position="273"/>
        <end position="293"/>
    </location>
</feature>
<protein>
    <submittedName>
        <fullName evidence="7">Phospho-N-acetylmuramoyl-pentapeptide-transferase</fullName>
        <ecNumber evidence="7">2.7.8.13</ecNumber>
    </submittedName>
</protein>
<feature type="transmembrane region" description="Helical" evidence="6">
    <location>
        <begin position="66"/>
        <end position="86"/>
    </location>
</feature>
<dbReference type="GO" id="GO:0005886">
    <property type="term" value="C:plasma membrane"/>
    <property type="evidence" value="ECO:0007669"/>
    <property type="project" value="TreeGrafter"/>
</dbReference>
<comment type="subcellular location">
    <subcellularLocation>
        <location evidence="1">Membrane</location>
        <topology evidence="1">Multi-pass membrane protein</topology>
    </subcellularLocation>
</comment>
<gene>
    <name evidence="7" type="ORF">XD93_0920</name>
</gene>
<name>A0A117LZN2_9BACT</name>
<evidence type="ECO:0000256" key="5">
    <source>
        <dbReference type="ARBA" id="ARBA00023136"/>
    </source>
</evidence>
<dbReference type="PANTHER" id="PTHR22926">
    <property type="entry name" value="PHOSPHO-N-ACETYLMURAMOYL-PENTAPEPTIDE-TRANSFERASE"/>
    <property type="match status" value="1"/>
</dbReference>
<feature type="transmembrane region" description="Helical" evidence="6">
    <location>
        <begin position="134"/>
        <end position="152"/>
    </location>
</feature>
<dbReference type="GO" id="GO:0044038">
    <property type="term" value="P:cell wall macromolecule biosynthetic process"/>
    <property type="evidence" value="ECO:0007669"/>
    <property type="project" value="TreeGrafter"/>
</dbReference>
<feature type="transmembrane region" description="Helical" evidence="6">
    <location>
        <begin position="12"/>
        <end position="31"/>
    </location>
</feature>
<feature type="transmembrane region" description="Helical" evidence="6">
    <location>
        <begin position="246"/>
        <end position="267"/>
    </location>
</feature>
<dbReference type="EMBL" id="LGGO01000152">
    <property type="protein sequence ID" value="KUK76434.1"/>
    <property type="molecule type" value="Genomic_DNA"/>
</dbReference>
<feature type="transmembrane region" description="Helical" evidence="6">
    <location>
        <begin position="321"/>
        <end position="341"/>
    </location>
</feature>
<dbReference type="GO" id="GO:0016780">
    <property type="term" value="F:phosphotransferase activity, for other substituted phosphate groups"/>
    <property type="evidence" value="ECO:0007669"/>
    <property type="project" value="InterPro"/>
</dbReference>
<keyword evidence="3 6" id="KW-0812">Transmembrane</keyword>
<evidence type="ECO:0000256" key="4">
    <source>
        <dbReference type="ARBA" id="ARBA00022989"/>
    </source>
</evidence>
<accession>A0A117LZN2</accession>
<evidence type="ECO:0000256" key="6">
    <source>
        <dbReference type="SAM" id="Phobius"/>
    </source>
</evidence>
<evidence type="ECO:0000313" key="8">
    <source>
        <dbReference type="Proteomes" id="UP000053904"/>
    </source>
</evidence>
<dbReference type="GO" id="GO:0071555">
    <property type="term" value="P:cell wall organization"/>
    <property type="evidence" value="ECO:0007669"/>
    <property type="project" value="TreeGrafter"/>
</dbReference>
<organism evidence="7 8">
    <name type="scientific">candidate division WS6 bacterium 34_10</name>
    <dbReference type="NCBI Taxonomy" id="1641389"/>
    <lineage>
        <taxon>Bacteria</taxon>
        <taxon>Candidatus Dojkabacteria</taxon>
    </lineage>
</organism>
<dbReference type="Proteomes" id="UP000053904">
    <property type="component" value="Unassembled WGS sequence"/>
</dbReference>
<sequence length="342" mass="38648">MLEALKTGLSYFFISTVASVIFAPIMISLLYKFNQVSGIKKTKLAEGKGTNALFLRIMNTQKTNGTPNMGGILIWILVPLITYFLVDLTAELRVLLFGFILFGFWGFVDVAIFTNGFKNNEKLRAFQETFWWRFGKLVVAIILNFFVIQLLYKTGELDSISLLNAYTISVTPFLILILSTLGQFSIYSAELTDGLDGLMAGIFTIINVAFVVLLLIQGHYIYIPFLMIVLGVLIVDLYFNIPPARFWNGGPGAMPLGFAFFFIALLTNNLIPFFFITGITWAIMLSSMIQLVSMKFFNKKVFKIAPLHHHFQAVGWPQYKIVMRFWLFTAFGCIVGIYLGLL</sequence>
<proteinExistence type="predicted"/>
<feature type="transmembrane region" description="Helical" evidence="6">
    <location>
        <begin position="222"/>
        <end position="239"/>
    </location>
</feature>
<reference evidence="8" key="1">
    <citation type="journal article" date="2015" name="MBio">
        <title>Genome-Resolved Metagenomic Analysis Reveals Roles for Candidate Phyla and Other Microbial Community Members in Biogeochemical Transformations in Oil Reservoirs.</title>
        <authorList>
            <person name="Hu P."/>
            <person name="Tom L."/>
            <person name="Singh A."/>
            <person name="Thomas B.C."/>
            <person name="Baker B.J."/>
            <person name="Piceno Y.M."/>
            <person name="Andersen G.L."/>
            <person name="Banfield J.F."/>
        </authorList>
    </citation>
    <scope>NUCLEOTIDE SEQUENCE [LARGE SCALE GENOMIC DNA]</scope>
</reference>
<evidence type="ECO:0000256" key="2">
    <source>
        <dbReference type="ARBA" id="ARBA00022679"/>
    </source>
</evidence>
<comment type="caution">
    <text evidence="7">The sequence shown here is derived from an EMBL/GenBank/DDBJ whole genome shotgun (WGS) entry which is preliminary data.</text>
</comment>
<dbReference type="PANTHER" id="PTHR22926:SF5">
    <property type="entry name" value="PHOSPHO-N-ACETYLMURAMOYL-PENTAPEPTIDE-TRANSFERASE HOMOLOG"/>
    <property type="match status" value="1"/>
</dbReference>
<feature type="transmembrane region" description="Helical" evidence="6">
    <location>
        <begin position="92"/>
        <end position="113"/>
    </location>
</feature>
<evidence type="ECO:0000256" key="1">
    <source>
        <dbReference type="ARBA" id="ARBA00004141"/>
    </source>
</evidence>
<keyword evidence="2 7" id="KW-0808">Transferase</keyword>
<evidence type="ECO:0000313" key="7">
    <source>
        <dbReference type="EMBL" id="KUK76434.1"/>
    </source>
</evidence>
<dbReference type="InterPro" id="IPR000715">
    <property type="entry name" value="Glycosyl_transferase_4"/>
</dbReference>
<dbReference type="EC" id="2.7.8.13" evidence="7"/>
<feature type="transmembrane region" description="Helical" evidence="6">
    <location>
        <begin position="198"/>
        <end position="216"/>
    </location>
</feature>
<feature type="transmembrane region" description="Helical" evidence="6">
    <location>
        <begin position="164"/>
        <end position="186"/>
    </location>
</feature>
<keyword evidence="4 6" id="KW-1133">Transmembrane helix</keyword>
<dbReference type="Pfam" id="PF00953">
    <property type="entry name" value="Glycos_transf_4"/>
    <property type="match status" value="1"/>
</dbReference>